<reference evidence="2" key="1">
    <citation type="journal article" date="2019" name="bioRxiv">
        <title>The Genome of the Zebra Mussel, Dreissena polymorpha: A Resource for Invasive Species Research.</title>
        <authorList>
            <person name="McCartney M.A."/>
            <person name="Auch B."/>
            <person name="Kono T."/>
            <person name="Mallez S."/>
            <person name="Zhang Y."/>
            <person name="Obille A."/>
            <person name="Becker A."/>
            <person name="Abrahante J.E."/>
            <person name="Garbe J."/>
            <person name="Badalamenti J.P."/>
            <person name="Herman A."/>
            <person name="Mangelson H."/>
            <person name="Liachko I."/>
            <person name="Sullivan S."/>
            <person name="Sone E.D."/>
            <person name="Koren S."/>
            <person name="Silverstein K.A.T."/>
            <person name="Beckman K.B."/>
            <person name="Gohl D.M."/>
        </authorList>
    </citation>
    <scope>NUCLEOTIDE SEQUENCE</scope>
    <source>
        <strain evidence="2">Duluth1</strain>
        <tissue evidence="2">Whole animal</tissue>
    </source>
</reference>
<proteinExistence type="predicted"/>
<accession>A0A9D4N4Y0</accession>
<feature type="region of interest" description="Disordered" evidence="1">
    <location>
        <begin position="30"/>
        <end position="56"/>
    </location>
</feature>
<dbReference type="AlphaFoldDB" id="A0A9D4N4Y0"/>
<comment type="caution">
    <text evidence="2">The sequence shown here is derived from an EMBL/GenBank/DDBJ whole genome shotgun (WGS) entry which is preliminary data.</text>
</comment>
<organism evidence="2 3">
    <name type="scientific">Dreissena polymorpha</name>
    <name type="common">Zebra mussel</name>
    <name type="synonym">Mytilus polymorpha</name>
    <dbReference type="NCBI Taxonomy" id="45954"/>
    <lineage>
        <taxon>Eukaryota</taxon>
        <taxon>Metazoa</taxon>
        <taxon>Spiralia</taxon>
        <taxon>Lophotrochozoa</taxon>
        <taxon>Mollusca</taxon>
        <taxon>Bivalvia</taxon>
        <taxon>Autobranchia</taxon>
        <taxon>Heteroconchia</taxon>
        <taxon>Euheterodonta</taxon>
        <taxon>Imparidentia</taxon>
        <taxon>Neoheterodontei</taxon>
        <taxon>Myida</taxon>
        <taxon>Dreissenoidea</taxon>
        <taxon>Dreissenidae</taxon>
        <taxon>Dreissena</taxon>
    </lineage>
</organism>
<sequence>MYSNGTYGWCLRLFSCSVSCLCYFRDPPASARSFPSKTSMTGSAYKTPLPRSSENR</sequence>
<evidence type="ECO:0000256" key="1">
    <source>
        <dbReference type="SAM" id="MobiDB-lite"/>
    </source>
</evidence>
<gene>
    <name evidence="2" type="ORF">DPMN_011365</name>
</gene>
<dbReference type="EMBL" id="JAIWYP010000001">
    <property type="protein sequence ID" value="KAH3887349.1"/>
    <property type="molecule type" value="Genomic_DNA"/>
</dbReference>
<protein>
    <submittedName>
        <fullName evidence="2">Uncharacterized protein</fullName>
    </submittedName>
</protein>
<evidence type="ECO:0000313" key="2">
    <source>
        <dbReference type="EMBL" id="KAH3887349.1"/>
    </source>
</evidence>
<feature type="compositionally biased region" description="Polar residues" evidence="1">
    <location>
        <begin position="33"/>
        <end position="44"/>
    </location>
</feature>
<evidence type="ECO:0000313" key="3">
    <source>
        <dbReference type="Proteomes" id="UP000828390"/>
    </source>
</evidence>
<dbReference type="Proteomes" id="UP000828390">
    <property type="component" value="Unassembled WGS sequence"/>
</dbReference>
<reference evidence="2" key="2">
    <citation type="submission" date="2020-11" db="EMBL/GenBank/DDBJ databases">
        <authorList>
            <person name="McCartney M.A."/>
            <person name="Auch B."/>
            <person name="Kono T."/>
            <person name="Mallez S."/>
            <person name="Becker A."/>
            <person name="Gohl D.M."/>
            <person name="Silverstein K.A.T."/>
            <person name="Koren S."/>
            <person name="Bechman K.B."/>
            <person name="Herman A."/>
            <person name="Abrahante J.E."/>
            <person name="Garbe J."/>
        </authorList>
    </citation>
    <scope>NUCLEOTIDE SEQUENCE</scope>
    <source>
        <strain evidence="2">Duluth1</strain>
        <tissue evidence="2">Whole animal</tissue>
    </source>
</reference>
<name>A0A9D4N4Y0_DREPO</name>
<keyword evidence="3" id="KW-1185">Reference proteome</keyword>